<feature type="region of interest" description="Disordered" evidence="1">
    <location>
        <begin position="97"/>
        <end position="318"/>
    </location>
</feature>
<accession>A0ABM1UJ84</accession>
<evidence type="ECO:0000313" key="2">
    <source>
        <dbReference type="Proteomes" id="UP000694915"/>
    </source>
</evidence>
<reference evidence="3" key="1">
    <citation type="submission" date="2025-08" db="UniProtKB">
        <authorList>
            <consortium name="RefSeq"/>
        </authorList>
    </citation>
    <scope>IDENTIFICATION</scope>
</reference>
<evidence type="ECO:0000313" key="3">
    <source>
        <dbReference type="RefSeq" id="XP_026642046.1"/>
    </source>
</evidence>
<gene>
    <name evidence="3" type="primary">Txndc2</name>
</gene>
<sequence>MTASTEATMKLSTATIGKKNLRKTSPSRPCKRMNQDKKLDKSSVQARTPGGSSVKLGNQGRTGENDTNENPLQVLSQNEALLVPGFLDTARAREKAIVPKVSNTPHVFTEESEISQQVSDTPKFSESTIHPTRGVSPKPSAKTTQMKEGNTSKPSAKANNPKQKNVSQTSGHSMQTKQSNMTKSLAKPTQPKQGTTLKPEASSSHYKEASMPKSSEDNIQSKEGNIPKSSQDTILSKDGKIHKPLKDSISPKERDIPKSSQDTIISKDGRRDALGLPKAVSAAPPTRLQRTAVSFPAPGSPRGGPARSEHAGSQGTRHFLTRFRSEFHLERRSLLSARQRRGAGSRSPAGGARRRRSSAFLARLGPEGGAGARAPGRGGAHVGTSGRSRGERRIAVRVAAAAGVGLSQL</sequence>
<protein>
    <submittedName>
        <fullName evidence="3">Thioredoxin domain-containing protein 2</fullName>
    </submittedName>
</protein>
<keyword evidence="2" id="KW-1185">Reference proteome</keyword>
<feature type="compositionally biased region" description="Polar residues" evidence="1">
    <location>
        <begin position="114"/>
        <end position="130"/>
    </location>
</feature>
<evidence type="ECO:0000256" key="1">
    <source>
        <dbReference type="SAM" id="MobiDB-lite"/>
    </source>
</evidence>
<feature type="region of interest" description="Disordered" evidence="1">
    <location>
        <begin position="1"/>
        <end position="72"/>
    </location>
</feature>
<feature type="compositionally biased region" description="Polar residues" evidence="1">
    <location>
        <begin position="1"/>
        <end position="15"/>
    </location>
</feature>
<feature type="compositionally biased region" description="Gly residues" evidence="1">
    <location>
        <begin position="366"/>
        <end position="381"/>
    </location>
</feature>
<dbReference type="GeneID" id="102000825"/>
<feature type="compositionally biased region" description="Basic and acidic residues" evidence="1">
    <location>
        <begin position="205"/>
        <end position="220"/>
    </location>
</feature>
<proteinExistence type="predicted"/>
<feature type="compositionally biased region" description="Polar residues" evidence="1">
    <location>
        <begin position="190"/>
        <end position="204"/>
    </location>
</feature>
<organism evidence="2 3">
    <name type="scientific">Microtus ochrogaster</name>
    <name type="common">Prairie vole</name>
    <dbReference type="NCBI Taxonomy" id="79684"/>
    <lineage>
        <taxon>Eukaryota</taxon>
        <taxon>Metazoa</taxon>
        <taxon>Chordata</taxon>
        <taxon>Craniata</taxon>
        <taxon>Vertebrata</taxon>
        <taxon>Euteleostomi</taxon>
        <taxon>Mammalia</taxon>
        <taxon>Eutheria</taxon>
        <taxon>Euarchontoglires</taxon>
        <taxon>Glires</taxon>
        <taxon>Rodentia</taxon>
        <taxon>Myomorpha</taxon>
        <taxon>Muroidea</taxon>
        <taxon>Cricetidae</taxon>
        <taxon>Arvicolinae</taxon>
        <taxon>Microtus</taxon>
    </lineage>
</organism>
<feature type="compositionally biased region" description="Polar residues" evidence="1">
    <location>
        <begin position="221"/>
        <end position="234"/>
    </location>
</feature>
<dbReference type="RefSeq" id="XP_026642046.1">
    <property type="nucleotide sequence ID" value="XM_026786245.1"/>
</dbReference>
<feature type="compositionally biased region" description="Basic and acidic residues" evidence="1">
    <location>
        <begin position="235"/>
        <end position="257"/>
    </location>
</feature>
<dbReference type="Proteomes" id="UP000694915">
    <property type="component" value="Linkage group LG4"/>
</dbReference>
<name>A0ABM1UJ84_MICOH</name>
<feature type="region of interest" description="Disordered" evidence="1">
    <location>
        <begin position="334"/>
        <end position="392"/>
    </location>
</feature>
<feature type="compositionally biased region" description="Polar residues" evidence="1">
    <location>
        <begin position="141"/>
        <end position="183"/>
    </location>
</feature>